<dbReference type="Proteomes" id="UP000663879">
    <property type="component" value="Unassembled WGS sequence"/>
</dbReference>
<dbReference type="GO" id="GO:0003677">
    <property type="term" value="F:DNA binding"/>
    <property type="evidence" value="ECO:0007669"/>
    <property type="project" value="UniProtKB-KW"/>
</dbReference>
<feature type="non-terminal residue" evidence="4">
    <location>
        <position position="370"/>
    </location>
</feature>
<evidence type="ECO:0008006" key="6">
    <source>
        <dbReference type="Google" id="ProtNLM"/>
    </source>
</evidence>
<comment type="caution">
    <text evidence="4">The sequence shown here is derived from an EMBL/GenBank/DDBJ whole genome shotgun (WGS) entry which is preliminary data.</text>
</comment>
<evidence type="ECO:0000259" key="3">
    <source>
        <dbReference type="Pfam" id="PF03221"/>
    </source>
</evidence>
<dbReference type="InterPro" id="IPR006600">
    <property type="entry name" value="HTH_CenpB_DNA-bd_dom"/>
</dbReference>
<evidence type="ECO:0000256" key="1">
    <source>
        <dbReference type="ARBA" id="ARBA00023125"/>
    </source>
</evidence>
<dbReference type="Pfam" id="PF03221">
    <property type="entry name" value="HTH_Tnp_Tc5"/>
    <property type="match status" value="1"/>
</dbReference>
<evidence type="ECO:0000259" key="2">
    <source>
        <dbReference type="Pfam" id="PF03184"/>
    </source>
</evidence>
<reference evidence="4" key="1">
    <citation type="submission" date="2021-02" db="EMBL/GenBank/DDBJ databases">
        <authorList>
            <person name="Nowell W R."/>
        </authorList>
    </citation>
    <scope>NUCLEOTIDE SEQUENCE</scope>
    <source>
        <strain evidence="4">Ploen Becks lab</strain>
    </source>
</reference>
<evidence type="ECO:0000313" key="4">
    <source>
        <dbReference type="EMBL" id="CAF1038190.1"/>
    </source>
</evidence>
<gene>
    <name evidence="4" type="ORF">OXX778_LOCUS18219</name>
</gene>
<dbReference type="OrthoDB" id="10060191at2759"/>
<dbReference type="InterPro" id="IPR050863">
    <property type="entry name" value="CenT-Element_Derived"/>
</dbReference>
<evidence type="ECO:0000313" key="5">
    <source>
        <dbReference type="Proteomes" id="UP000663879"/>
    </source>
</evidence>
<proteinExistence type="predicted"/>
<organism evidence="4 5">
    <name type="scientific">Brachionus calyciflorus</name>
    <dbReference type="NCBI Taxonomy" id="104777"/>
    <lineage>
        <taxon>Eukaryota</taxon>
        <taxon>Metazoa</taxon>
        <taxon>Spiralia</taxon>
        <taxon>Gnathifera</taxon>
        <taxon>Rotifera</taxon>
        <taxon>Eurotatoria</taxon>
        <taxon>Monogononta</taxon>
        <taxon>Pseudotrocha</taxon>
        <taxon>Ploima</taxon>
        <taxon>Brachionidae</taxon>
        <taxon>Brachionus</taxon>
    </lineage>
</organism>
<feature type="domain" description="DDE-1" evidence="2">
    <location>
        <begin position="165"/>
        <end position="198"/>
    </location>
</feature>
<protein>
    <recommendedName>
        <fullName evidence="6">DDE-1 domain-containing protein</fullName>
    </recommendedName>
</protein>
<dbReference type="EMBL" id="CAJNOC010004940">
    <property type="protein sequence ID" value="CAF1038190.1"/>
    <property type="molecule type" value="Genomic_DNA"/>
</dbReference>
<dbReference type="Gene3D" id="1.10.10.60">
    <property type="entry name" value="Homeodomain-like"/>
    <property type="match status" value="2"/>
</dbReference>
<dbReference type="GO" id="GO:0005634">
    <property type="term" value="C:nucleus"/>
    <property type="evidence" value="ECO:0007669"/>
    <property type="project" value="TreeGrafter"/>
</dbReference>
<dbReference type="SUPFAM" id="SSF46689">
    <property type="entry name" value="Homeodomain-like"/>
    <property type="match status" value="1"/>
</dbReference>
<keyword evidence="5" id="KW-1185">Reference proteome</keyword>
<accession>A0A814JJ39</accession>
<dbReference type="InterPro" id="IPR004875">
    <property type="entry name" value="DDE_SF_endonuclease_dom"/>
</dbReference>
<dbReference type="Pfam" id="PF03184">
    <property type="entry name" value="DDE_1"/>
    <property type="match status" value="2"/>
</dbReference>
<dbReference type="PANTHER" id="PTHR19303:SF73">
    <property type="entry name" value="PROTEIN PDC2"/>
    <property type="match status" value="1"/>
</dbReference>
<sequence length="370" mass="42986">MKVKKNNEDLSLNKKKRLKNELSIERKREICVYFLSNPKIKQVNLRFKFSKQFGYNIPKSTLSEILNKADYWANCESSNSYRVRGSKYPELEESLLIWFCEMRSRGIMLSDQMLKTKAEYYGTLLGISGFLYSDGCLILIKHTYDDMGPNKTLATKAESGQKRDKTRVTIGCCCNSTGTEKIKPIVIGGSRKPRCFNNFNPELFVYYRYIKFKNPERKVCLIVDNSSSHKHVELSNVVVKFFAPNMTSSLQPCDAGIIYSFKSNYKKNLVKFLLEKIEDFNEFKLPELNDAIRMIRKAWNDVLVTTIVRCWDHCDILSTKNKPLESSDYLDKSAIESQCNLNLDELIDRFKTKYFEYNKDCSDKFDSAAE</sequence>
<feature type="domain" description="DDE-1" evidence="2">
    <location>
        <begin position="209"/>
        <end position="311"/>
    </location>
</feature>
<name>A0A814JJ39_9BILA</name>
<feature type="domain" description="HTH CENPB-type" evidence="3">
    <location>
        <begin position="88"/>
        <end position="128"/>
    </location>
</feature>
<dbReference type="InterPro" id="IPR009057">
    <property type="entry name" value="Homeodomain-like_sf"/>
</dbReference>
<keyword evidence="1" id="KW-0238">DNA-binding</keyword>
<dbReference type="PANTHER" id="PTHR19303">
    <property type="entry name" value="TRANSPOSON"/>
    <property type="match status" value="1"/>
</dbReference>
<dbReference type="AlphaFoldDB" id="A0A814JJ39"/>